<dbReference type="OrthoDB" id="118834at2"/>
<accession>A0A0S2F563</accession>
<name>A0A0S2F563_LYSAN</name>
<proteinExistence type="predicted"/>
<sequence>MKPLTGAFVAMLAGLAARDASVPTNAFPLQGTWTLVAADKVLPDGKTTRDYGERPKGRLVVDTKGRYSLQIFKSERPRFASDSKADGSADEFRSAVMGSSTHYGTMSIDDRAGMLLFSIEGSSFPNWEGTTQKRQYKLDGAELRYKVPPRADGSIPVSVWQRLD</sequence>
<organism evidence="2 3">
    <name type="scientific">Lysobacter antibioticus</name>
    <dbReference type="NCBI Taxonomy" id="84531"/>
    <lineage>
        <taxon>Bacteria</taxon>
        <taxon>Pseudomonadati</taxon>
        <taxon>Pseudomonadota</taxon>
        <taxon>Gammaproteobacteria</taxon>
        <taxon>Lysobacterales</taxon>
        <taxon>Lysobacteraceae</taxon>
        <taxon>Lysobacter</taxon>
    </lineage>
</organism>
<evidence type="ECO:0000259" key="1">
    <source>
        <dbReference type="Pfam" id="PF13924"/>
    </source>
</evidence>
<dbReference type="RefSeq" id="WP_057916433.1">
    <property type="nucleotide sequence ID" value="NZ_CP011129.1"/>
</dbReference>
<dbReference type="KEGG" id="lab:LA76x_0503"/>
<feature type="domain" description="Lipocalin-like" evidence="1">
    <location>
        <begin position="31"/>
        <end position="155"/>
    </location>
</feature>
<dbReference type="AlphaFoldDB" id="A0A0S2F563"/>
<dbReference type="Pfam" id="PF13924">
    <property type="entry name" value="Lipocalin_5"/>
    <property type="match status" value="1"/>
</dbReference>
<protein>
    <submittedName>
        <fullName evidence="2">Lipocalin-like domain protein</fullName>
    </submittedName>
</protein>
<gene>
    <name evidence="2" type="ORF">LA76x_0503</name>
</gene>
<dbReference type="KEGG" id="laq:GLA29479_4414"/>
<reference evidence="2 3" key="1">
    <citation type="journal article" date="2015" name="BMC Genomics">
        <title>Comparative genomics and metabolic profiling of the genus Lysobacter.</title>
        <authorList>
            <person name="de Bruijn I."/>
            <person name="Cheng X."/>
            <person name="de Jager V."/>
            <person name="Exposito R.G."/>
            <person name="Watrous J."/>
            <person name="Patel N."/>
            <person name="Postma J."/>
            <person name="Dorrestein P.C."/>
            <person name="Kobayashi D."/>
            <person name="Raaijmakers J.M."/>
        </authorList>
    </citation>
    <scope>NUCLEOTIDE SEQUENCE [LARGE SCALE GENOMIC DNA]</scope>
    <source>
        <strain evidence="2 3">76</strain>
    </source>
</reference>
<dbReference type="PATRIC" id="fig|84531.7.peg.4313"/>
<dbReference type="EMBL" id="CP011129">
    <property type="protein sequence ID" value="ALN78664.1"/>
    <property type="molecule type" value="Genomic_DNA"/>
</dbReference>
<evidence type="ECO:0000313" key="3">
    <source>
        <dbReference type="Proteomes" id="UP000060787"/>
    </source>
</evidence>
<dbReference type="InterPro" id="IPR024311">
    <property type="entry name" value="Lipocalin-like"/>
</dbReference>
<keyword evidence="3" id="KW-1185">Reference proteome</keyword>
<dbReference type="eggNOG" id="ENOG5031X3M">
    <property type="taxonomic scope" value="Bacteria"/>
</dbReference>
<evidence type="ECO:0000313" key="2">
    <source>
        <dbReference type="EMBL" id="ALN78664.1"/>
    </source>
</evidence>
<dbReference type="STRING" id="84531.LA76x_0503"/>
<dbReference type="Proteomes" id="UP000060787">
    <property type="component" value="Chromosome"/>
</dbReference>